<dbReference type="Proteomes" id="UP000288716">
    <property type="component" value="Unassembled WGS sequence"/>
</dbReference>
<dbReference type="Gene3D" id="2.30.42.10">
    <property type="match status" value="2"/>
</dbReference>
<dbReference type="OrthoDB" id="10059177at2759"/>
<feature type="domain" description="PDZ" evidence="2">
    <location>
        <begin position="64"/>
        <end position="139"/>
    </location>
</feature>
<dbReference type="GO" id="GO:0005886">
    <property type="term" value="C:plasma membrane"/>
    <property type="evidence" value="ECO:0007669"/>
    <property type="project" value="TreeGrafter"/>
</dbReference>
<dbReference type="SMART" id="SM00228">
    <property type="entry name" value="PDZ"/>
    <property type="match status" value="2"/>
</dbReference>
<dbReference type="AlphaFoldDB" id="A0A443S9P3"/>
<dbReference type="CDD" id="cd06794">
    <property type="entry name" value="PDZ2_syntenin-like"/>
    <property type="match status" value="1"/>
</dbReference>
<feature type="non-terminal residue" evidence="3">
    <location>
        <position position="1"/>
    </location>
</feature>
<organism evidence="3 4">
    <name type="scientific">Leptotrombidium deliense</name>
    <dbReference type="NCBI Taxonomy" id="299467"/>
    <lineage>
        <taxon>Eukaryota</taxon>
        <taxon>Metazoa</taxon>
        <taxon>Ecdysozoa</taxon>
        <taxon>Arthropoda</taxon>
        <taxon>Chelicerata</taxon>
        <taxon>Arachnida</taxon>
        <taxon>Acari</taxon>
        <taxon>Acariformes</taxon>
        <taxon>Trombidiformes</taxon>
        <taxon>Prostigmata</taxon>
        <taxon>Anystina</taxon>
        <taxon>Parasitengona</taxon>
        <taxon>Trombiculoidea</taxon>
        <taxon>Trombiculidae</taxon>
        <taxon>Leptotrombidium</taxon>
    </lineage>
</organism>
<dbReference type="FunFam" id="2.30.42.10:FF:000043">
    <property type="entry name" value="Syntenin-1 isoform X1"/>
    <property type="match status" value="1"/>
</dbReference>
<dbReference type="Pfam" id="PF00595">
    <property type="entry name" value="PDZ"/>
    <property type="match status" value="1"/>
</dbReference>
<evidence type="ECO:0000313" key="4">
    <source>
        <dbReference type="Proteomes" id="UP000288716"/>
    </source>
</evidence>
<dbReference type="PANTHER" id="PTHR12345">
    <property type="entry name" value="SYNTENIN RELATED"/>
    <property type="match status" value="1"/>
</dbReference>
<dbReference type="InterPro" id="IPR036034">
    <property type="entry name" value="PDZ_sf"/>
</dbReference>
<protein>
    <submittedName>
        <fullName evidence="3">Syntenin-1-like protein</fullName>
    </submittedName>
</protein>
<dbReference type="EMBL" id="NCKV01005091">
    <property type="protein sequence ID" value="RWS24286.1"/>
    <property type="molecule type" value="Genomic_DNA"/>
</dbReference>
<proteinExistence type="predicted"/>
<evidence type="ECO:0000256" key="1">
    <source>
        <dbReference type="ARBA" id="ARBA00022737"/>
    </source>
</evidence>
<evidence type="ECO:0000259" key="2">
    <source>
        <dbReference type="PROSITE" id="PS50106"/>
    </source>
</evidence>
<dbReference type="GO" id="GO:0005737">
    <property type="term" value="C:cytoplasm"/>
    <property type="evidence" value="ECO:0007669"/>
    <property type="project" value="TreeGrafter"/>
</dbReference>
<keyword evidence="4" id="KW-1185">Reference proteome</keyword>
<name>A0A443S9P3_9ACAR</name>
<evidence type="ECO:0000313" key="3">
    <source>
        <dbReference type="EMBL" id="RWS24286.1"/>
    </source>
</evidence>
<dbReference type="STRING" id="299467.A0A443S9P3"/>
<feature type="domain" description="PDZ" evidence="2">
    <location>
        <begin position="1"/>
        <end position="59"/>
    </location>
</feature>
<reference evidence="3 4" key="1">
    <citation type="journal article" date="2018" name="Gigascience">
        <title>Genomes of trombidid mites reveal novel predicted allergens and laterally-transferred genes associated with secondary metabolism.</title>
        <authorList>
            <person name="Dong X."/>
            <person name="Chaisiri K."/>
            <person name="Xia D."/>
            <person name="Armstrong S.D."/>
            <person name="Fang Y."/>
            <person name="Donnelly M.J."/>
            <person name="Kadowaki T."/>
            <person name="McGarry J.W."/>
            <person name="Darby A.C."/>
            <person name="Makepeace B.L."/>
        </authorList>
    </citation>
    <scope>NUCLEOTIDE SEQUENCE [LARGE SCALE GENOMIC DNA]</scope>
    <source>
        <strain evidence="3">UoL-UT</strain>
    </source>
</reference>
<dbReference type="SUPFAM" id="SSF50156">
    <property type="entry name" value="PDZ domain-like"/>
    <property type="match status" value="2"/>
</dbReference>
<dbReference type="Pfam" id="PF17820">
    <property type="entry name" value="PDZ_6"/>
    <property type="match status" value="1"/>
</dbReference>
<dbReference type="PROSITE" id="PS50106">
    <property type="entry name" value="PDZ"/>
    <property type="match status" value="2"/>
</dbReference>
<sequence>GVFVVLVNANSPASMVGLRFGDQILSINDELVAGYSMDKVHSIIQKLPANGIKLVVRDRPFERTITLHKDSTGHTGFQYKQGKITAIVKDSSAARNGLLIEHNLLEVNGQNVVGMDDKYIRDIIENGGNIITITIMPSSIFEHMMKQMATSLVKKLMDHSIPDI</sequence>
<dbReference type="PANTHER" id="PTHR12345:SF3">
    <property type="entry name" value="PDZ DOMAIN-CONTAINING PROTEIN"/>
    <property type="match status" value="1"/>
</dbReference>
<dbReference type="InterPro" id="IPR041489">
    <property type="entry name" value="PDZ_6"/>
</dbReference>
<dbReference type="VEuPathDB" id="VectorBase:LDEU007754"/>
<gene>
    <name evidence="3" type="ORF">B4U80_05941</name>
</gene>
<dbReference type="InterPro" id="IPR051230">
    <property type="entry name" value="APP-Binding"/>
</dbReference>
<keyword evidence="1" id="KW-0677">Repeat</keyword>
<comment type="caution">
    <text evidence="3">The sequence shown here is derived from an EMBL/GenBank/DDBJ whole genome shotgun (WGS) entry which is preliminary data.</text>
</comment>
<dbReference type="InterPro" id="IPR001478">
    <property type="entry name" value="PDZ"/>
</dbReference>
<accession>A0A443S9P3</accession>